<evidence type="ECO:0000313" key="3">
    <source>
        <dbReference type="Proteomes" id="UP001182556"/>
    </source>
</evidence>
<dbReference type="AlphaFoldDB" id="A0AAD9CT94"/>
<dbReference type="Proteomes" id="UP001182556">
    <property type="component" value="Unassembled WGS sequence"/>
</dbReference>
<feature type="compositionally biased region" description="Polar residues" evidence="1">
    <location>
        <begin position="1"/>
        <end position="25"/>
    </location>
</feature>
<organism evidence="2 3">
    <name type="scientific">Papiliotrema laurentii</name>
    <name type="common">Cryptococcus laurentii</name>
    <dbReference type="NCBI Taxonomy" id="5418"/>
    <lineage>
        <taxon>Eukaryota</taxon>
        <taxon>Fungi</taxon>
        <taxon>Dikarya</taxon>
        <taxon>Basidiomycota</taxon>
        <taxon>Agaricomycotina</taxon>
        <taxon>Tremellomycetes</taxon>
        <taxon>Tremellales</taxon>
        <taxon>Rhynchogastremaceae</taxon>
        <taxon>Papiliotrema</taxon>
    </lineage>
</organism>
<name>A0AAD9CT94_PAPLA</name>
<dbReference type="EMBL" id="JAODAN010000010">
    <property type="protein sequence ID" value="KAK1921737.1"/>
    <property type="molecule type" value="Genomic_DNA"/>
</dbReference>
<sequence>MSSSSMPGSWGDTSTKSQLLTTNSDAGPAGSDDRKELPDSVVWTRVSEYERRQSSATFSDQFPQQELKKCVWNEALEMFSRIPRSKLVSVDVISAAQRSRNAAFRDAVDQAVSQLDALVPQGVREVTIRTNQFGSQVRLEVRKGKEEIVGDWTSIHGVTPVPTRMELEHFSNGITACDLTMRRVEEGCPTWMTKSDIAYKAKHSAIAYLLSVPCPSQMSDEQWWAELKCMSEAVTRKALEEALDELDDSDIPKAKTQHTTLTFLYGSKDGQPRLSLEGRKGKKSFVLNVERQVSPEFQGASLASALEGPSRGNSESVERKTPPRDTSDGFDDVGAPTAANTGEKHNHNKPKGEDDDDGWQVICVEQ</sequence>
<proteinExistence type="predicted"/>
<evidence type="ECO:0000313" key="2">
    <source>
        <dbReference type="EMBL" id="KAK1921737.1"/>
    </source>
</evidence>
<feature type="region of interest" description="Disordered" evidence="1">
    <location>
        <begin position="301"/>
        <end position="366"/>
    </location>
</feature>
<evidence type="ECO:0000256" key="1">
    <source>
        <dbReference type="SAM" id="MobiDB-lite"/>
    </source>
</evidence>
<comment type="caution">
    <text evidence="2">The sequence shown here is derived from an EMBL/GenBank/DDBJ whole genome shotgun (WGS) entry which is preliminary data.</text>
</comment>
<gene>
    <name evidence="2" type="ORF">DB88DRAFT_474872</name>
</gene>
<accession>A0AAD9CT94</accession>
<feature type="region of interest" description="Disordered" evidence="1">
    <location>
        <begin position="1"/>
        <end position="38"/>
    </location>
</feature>
<feature type="compositionally biased region" description="Basic and acidic residues" evidence="1">
    <location>
        <begin position="316"/>
        <end position="327"/>
    </location>
</feature>
<protein>
    <submittedName>
        <fullName evidence="2">Uncharacterized protein</fullName>
    </submittedName>
</protein>
<reference evidence="2" key="1">
    <citation type="submission" date="2023-02" db="EMBL/GenBank/DDBJ databases">
        <title>Identification and recombinant expression of a fungal hydrolase from Papiliotrema laurentii that hydrolyzes apple cutin and clears colloidal polyester polyurethane.</title>
        <authorList>
            <consortium name="DOE Joint Genome Institute"/>
            <person name="Roman V.A."/>
            <person name="Bojanowski C."/>
            <person name="Crable B.R."/>
            <person name="Wagner D.N."/>
            <person name="Hung C.S."/>
            <person name="Nadeau L.J."/>
            <person name="Schratz L."/>
            <person name="Haridas S."/>
            <person name="Pangilinan J."/>
            <person name="Lipzen A."/>
            <person name="Na H."/>
            <person name="Yan M."/>
            <person name="Ng V."/>
            <person name="Grigoriev I.V."/>
            <person name="Spatafora J.W."/>
            <person name="Barlow D."/>
            <person name="Biffinger J."/>
            <person name="Kelley-Loughnane N."/>
            <person name="Varaljay V.A."/>
            <person name="Crookes-Goodson W.J."/>
        </authorList>
    </citation>
    <scope>NUCLEOTIDE SEQUENCE</scope>
    <source>
        <strain evidence="2">5307AH</strain>
    </source>
</reference>
<keyword evidence="3" id="KW-1185">Reference proteome</keyword>